<evidence type="ECO:0000256" key="2">
    <source>
        <dbReference type="ARBA" id="ARBA00022980"/>
    </source>
</evidence>
<keyword evidence="2 4" id="KW-0689">Ribosomal protein</keyword>
<dbReference type="PROSITE" id="PS00360">
    <property type="entry name" value="RIBOSOMAL_S9"/>
    <property type="match status" value="1"/>
</dbReference>
<dbReference type="Pfam" id="PF00380">
    <property type="entry name" value="Ribosomal_S9"/>
    <property type="match status" value="1"/>
</dbReference>
<name>A0A2H0RB22_UNCKA</name>
<dbReference type="GO" id="GO:0022627">
    <property type="term" value="C:cytosolic small ribosomal subunit"/>
    <property type="evidence" value="ECO:0007669"/>
    <property type="project" value="TreeGrafter"/>
</dbReference>
<dbReference type="InterPro" id="IPR020574">
    <property type="entry name" value="Ribosomal_uS9_CS"/>
</dbReference>
<dbReference type="InterPro" id="IPR014721">
    <property type="entry name" value="Ribsml_uS5_D2-typ_fold_subgr"/>
</dbReference>
<protein>
    <recommendedName>
        <fullName evidence="5">30S ribosomal protein S9</fullName>
    </recommendedName>
</protein>
<dbReference type="NCBIfam" id="NF001099">
    <property type="entry name" value="PRK00132.1"/>
    <property type="match status" value="1"/>
</dbReference>
<evidence type="ECO:0000256" key="4">
    <source>
        <dbReference type="RuleBase" id="RU003815"/>
    </source>
</evidence>
<evidence type="ECO:0000313" key="7">
    <source>
        <dbReference type="EMBL" id="PIR43731.1"/>
    </source>
</evidence>
<dbReference type="Gene3D" id="3.30.230.10">
    <property type="match status" value="1"/>
</dbReference>
<evidence type="ECO:0000256" key="3">
    <source>
        <dbReference type="ARBA" id="ARBA00023274"/>
    </source>
</evidence>
<comment type="caution">
    <text evidence="7">The sequence shown here is derived from an EMBL/GenBank/DDBJ whole genome shotgun (WGS) entry which is preliminary data.</text>
</comment>
<dbReference type="SUPFAM" id="SSF54211">
    <property type="entry name" value="Ribosomal protein S5 domain 2-like"/>
    <property type="match status" value="1"/>
</dbReference>
<evidence type="ECO:0000313" key="8">
    <source>
        <dbReference type="Proteomes" id="UP000230214"/>
    </source>
</evidence>
<feature type="compositionally biased region" description="Basic residues" evidence="6">
    <location>
        <begin position="115"/>
        <end position="129"/>
    </location>
</feature>
<proteinExistence type="inferred from homology"/>
<dbReference type="PANTHER" id="PTHR21569:SF1">
    <property type="entry name" value="SMALL RIBOSOMAL SUBUNIT PROTEIN US9M"/>
    <property type="match status" value="1"/>
</dbReference>
<dbReference type="EMBL" id="PCXU01000013">
    <property type="protein sequence ID" value="PIR43731.1"/>
    <property type="molecule type" value="Genomic_DNA"/>
</dbReference>
<dbReference type="InterPro" id="IPR000754">
    <property type="entry name" value="Ribosomal_uS9"/>
</dbReference>
<evidence type="ECO:0000256" key="1">
    <source>
        <dbReference type="ARBA" id="ARBA00005251"/>
    </source>
</evidence>
<dbReference type="Proteomes" id="UP000230214">
    <property type="component" value="Unassembled WGS sequence"/>
</dbReference>
<keyword evidence="3 4" id="KW-0687">Ribonucleoprotein</keyword>
<dbReference type="GO" id="GO:0003735">
    <property type="term" value="F:structural constituent of ribosome"/>
    <property type="evidence" value="ECO:0007669"/>
    <property type="project" value="InterPro"/>
</dbReference>
<sequence>MFSAVGRRKRSVARVWLYPKKGEFLINDKPVSEVYPNIFQKLIWVKPFHIVGVSHPKSKFSATIKTHGGGISSQVEAIQLGITRALIKFNPEFKDSLKKAGLPTRDPREVERKKTSQPKARKKVQYSKR</sequence>
<gene>
    <name evidence="7" type="ORF">COV24_01475</name>
</gene>
<dbReference type="PANTHER" id="PTHR21569">
    <property type="entry name" value="RIBOSOMAL PROTEIN S9"/>
    <property type="match status" value="1"/>
</dbReference>
<evidence type="ECO:0000256" key="6">
    <source>
        <dbReference type="SAM" id="MobiDB-lite"/>
    </source>
</evidence>
<dbReference type="GO" id="GO:0003723">
    <property type="term" value="F:RNA binding"/>
    <property type="evidence" value="ECO:0007669"/>
    <property type="project" value="TreeGrafter"/>
</dbReference>
<dbReference type="InterPro" id="IPR023035">
    <property type="entry name" value="Ribosomal_uS9_bac/plastid"/>
</dbReference>
<accession>A0A2H0RB22</accession>
<dbReference type="GO" id="GO:0006412">
    <property type="term" value="P:translation"/>
    <property type="evidence" value="ECO:0007669"/>
    <property type="project" value="InterPro"/>
</dbReference>
<dbReference type="InterPro" id="IPR020568">
    <property type="entry name" value="Ribosomal_Su5_D2-typ_SF"/>
</dbReference>
<evidence type="ECO:0000256" key="5">
    <source>
        <dbReference type="RuleBase" id="RU003816"/>
    </source>
</evidence>
<dbReference type="AlphaFoldDB" id="A0A2H0RB22"/>
<reference evidence="7 8" key="1">
    <citation type="submission" date="2017-09" db="EMBL/GenBank/DDBJ databases">
        <title>Depth-based differentiation of microbial function through sediment-hosted aquifers and enrichment of novel symbionts in the deep terrestrial subsurface.</title>
        <authorList>
            <person name="Probst A.J."/>
            <person name="Ladd B."/>
            <person name="Jarett J.K."/>
            <person name="Geller-Mcgrath D.E."/>
            <person name="Sieber C.M."/>
            <person name="Emerson J.B."/>
            <person name="Anantharaman K."/>
            <person name="Thomas B.C."/>
            <person name="Malmstrom R."/>
            <person name="Stieglmeier M."/>
            <person name="Klingl A."/>
            <person name="Woyke T."/>
            <person name="Ryan C.M."/>
            <person name="Banfield J.F."/>
        </authorList>
    </citation>
    <scope>NUCLEOTIDE SEQUENCE [LARGE SCALE GENOMIC DNA]</scope>
    <source>
        <strain evidence="7">CG10_big_fil_rev_8_21_14_0_10_32_10</strain>
    </source>
</reference>
<organism evidence="7 8">
    <name type="scientific">candidate division WWE3 bacterium CG10_big_fil_rev_8_21_14_0_10_32_10</name>
    <dbReference type="NCBI Taxonomy" id="1975090"/>
    <lineage>
        <taxon>Bacteria</taxon>
        <taxon>Katanobacteria</taxon>
    </lineage>
</organism>
<feature type="compositionally biased region" description="Basic and acidic residues" evidence="6">
    <location>
        <begin position="105"/>
        <end position="114"/>
    </location>
</feature>
<comment type="similarity">
    <text evidence="1 4">Belongs to the universal ribosomal protein uS9 family.</text>
</comment>
<feature type="region of interest" description="Disordered" evidence="6">
    <location>
        <begin position="98"/>
        <end position="129"/>
    </location>
</feature>